<dbReference type="GO" id="GO:0016020">
    <property type="term" value="C:membrane"/>
    <property type="evidence" value="ECO:0007669"/>
    <property type="project" value="UniProtKB-SubCell"/>
</dbReference>
<dbReference type="Proteomes" id="UP000256679">
    <property type="component" value="Unassembled WGS sequence"/>
</dbReference>
<evidence type="ECO:0000256" key="1">
    <source>
        <dbReference type="ARBA" id="ARBA00004141"/>
    </source>
</evidence>
<dbReference type="PANTHER" id="PTHR22911:SF6">
    <property type="entry name" value="SOLUTE CARRIER FAMILY 35 MEMBER G1"/>
    <property type="match status" value="1"/>
</dbReference>
<comment type="subcellular location">
    <subcellularLocation>
        <location evidence="1">Membrane</location>
        <topology evidence="1">Multi-pass membrane protein</topology>
    </subcellularLocation>
</comment>
<keyword evidence="3 6" id="KW-0812">Transmembrane</keyword>
<dbReference type="RefSeq" id="WP_115754107.1">
    <property type="nucleotide sequence ID" value="NZ_QFCQ01000001.1"/>
</dbReference>
<gene>
    <name evidence="8" type="ORF">DIE28_00085</name>
</gene>
<protein>
    <submittedName>
        <fullName evidence="8">EamA/RhaT family transporter</fullName>
    </submittedName>
</protein>
<comment type="caution">
    <text evidence="8">The sequence shown here is derived from an EMBL/GenBank/DDBJ whole genome shotgun (WGS) entry which is preliminary data.</text>
</comment>
<evidence type="ECO:0000256" key="6">
    <source>
        <dbReference type="SAM" id="Phobius"/>
    </source>
</evidence>
<sequence>MRTPFLSFTRKGRPPAEPQVFSASAADNLRGSGLMMLSVAGFTCNDALMKAATQSLPLYESIAIRGGLVLLVMVLIARARGGLQLRLARADAGRLVLRTGADVVSTVLYLLALRRMPLADVSAIMQSLPLAMTLAAALFFGESLGWRRLLAIGAGFAGMLLILRPGTGAFDQWSALVLAAMLLIVLRDLVTRTFSAQVGSSGIAFYAGFAVMMAGAVLGLTETWRLPSPAEMGLLTLAALFLTLGYVTAVSSMRVGEISVVAPFRYTSLIWAVLLGLAMFGQWPDAWTWAGAALVVGAGIYTILRERQLGRAR</sequence>
<feature type="transmembrane region" description="Helical" evidence="6">
    <location>
        <begin position="286"/>
        <end position="304"/>
    </location>
</feature>
<feature type="domain" description="EamA" evidence="7">
    <location>
        <begin position="31"/>
        <end position="163"/>
    </location>
</feature>
<feature type="transmembrane region" description="Helical" evidence="6">
    <location>
        <begin position="232"/>
        <end position="250"/>
    </location>
</feature>
<evidence type="ECO:0000313" key="8">
    <source>
        <dbReference type="EMBL" id="RDW14872.1"/>
    </source>
</evidence>
<dbReference type="InterPro" id="IPR000620">
    <property type="entry name" value="EamA_dom"/>
</dbReference>
<evidence type="ECO:0000313" key="9">
    <source>
        <dbReference type="Proteomes" id="UP000256679"/>
    </source>
</evidence>
<dbReference type="Pfam" id="PF00892">
    <property type="entry name" value="EamA"/>
    <property type="match status" value="2"/>
</dbReference>
<keyword evidence="4 6" id="KW-1133">Transmembrane helix</keyword>
<accession>A0A3D8PGU3</accession>
<feature type="transmembrane region" description="Helical" evidence="6">
    <location>
        <begin position="202"/>
        <end position="220"/>
    </location>
</feature>
<feature type="transmembrane region" description="Helical" evidence="6">
    <location>
        <begin position="148"/>
        <end position="167"/>
    </location>
</feature>
<evidence type="ECO:0000256" key="4">
    <source>
        <dbReference type="ARBA" id="ARBA00022989"/>
    </source>
</evidence>
<dbReference type="Gene3D" id="1.10.3730.20">
    <property type="match status" value="1"/>
</dbReference>
<reference evidence="8 9" key="1">
    <citation type="submission" date="2018-05" db="EMBL/GenBank/DDBJ databases">
        <title>Whole genome sequencing of Paracoccus thiocyanatus SST.</title>
        <authorList>
            <person name="Ghosh W."/>
            <person name="Rameez M.J."/>
            <person name="Roy C."/>
        </authorList>
    </citation>
    <scope>NUCLEOTIDE SEQUENCE [LARGE SCALE GENOMIC DNA]</scope>
    <source>
        <strain evidence="8 9">SST</strain>
    </source>
</reference>
<keyword evidence="9" id="KW-1185">Reference proteome</keyword>
<dbReference type="EMBL" id="QFCQ01000001">
    <property type="protein sequence ID" value="RDW14872.1"/>
    <property type="molecule type" value="Genomic_DNA"/>
</dbReference>
<dbReference type="AlphaFoldDB" id="A0A3D8PGU3"/>
<evidence type="ECO:0000256" key="5">
    <source>
        <dbReference type="ARBA" id="ARBA00023136"/>
    </source>
</evidence>
<feature type="domain" description="EamA" evidence="7">
    <location>
        <begin position="175"/>
        <end position="298"/>
    </location>
</feature>
<dbReference type="InterPro" id="IPR037185">
    <property type="entry name" value="EmrE-like"/>
</dbReference>
<dbReference type="PANTHER" id="PTHR22911">
    <property type="entry name" value="ACYL-MALONYL CONDENSING ENZYME-RELATED"/>
    <property type="match status" value="1"/>
</dbReference>
<feature type="transmembrane region" description="Helical" evidence="6">
    <location>
        <begin position="124"/>
        <end position="141"/>
    </location>
</feature>
<feature type="transmembrane region" description="Helical" evidence="6">
    <location>
        <begin position="62"/>
        <end position="83"/>
    </location>
</feature>
<evidence type="ECO:0000256" key="2">
    <source>
        <dbReference type="ARBA" id="ARBA00009853"/>
    </source>
</evidence>
<proteinExistence type="inferred from homology"/>
<comment type="similarity">
    <text evidence="2">Belongs to the drug/metabolite transporter (DMT) superfamily. 10 TMS drug/metabolite exporter (DME) (TC 2.A.7.3) family.</text>
</comment>
<evidence type="ECO:0000256" key="3">
    <source>
        <dbReference type="ARBA" id="ARBA00022692"/>
    </source>
</evidence>
<evidence type="ECO:0000259" key="7">
    <source>
        <dbReference type="Pfam" id="PF00892"/>
    </source>
</evidence>
<feature type="transmembrane region" description="Helical" evidence="6">
    <location>
        <begin position="173"/>
        <end position="190"/>
    </location>
</feature>
<name>A0A3D8PGU3_9RHOB</name>
<organism evidence="8 9">
    <name type="scientific">Paracoccus thiocyanatus</name>
    <dbReference type="NCBI Taxonomy" id="34006"/>
    <lineage>
        <taxon>Bacteria</taxon>
        <taxon>Pseudomonadati</taxon>
        <taxon>Pseudomonadota</taxon>
        <taxon>Alphaproteobacteria</taxon>
        <taxon>Rhodobacterales</taxon>
        <taxon>Paracoccaceae</taxon>
        <taxon>Paracoccus</taxon>
    </lineage>
</organism>
<feature type="transmembrane region" description="Helical" evidence="6">
    <location>
        <begin position="262"/>
        <end position="280"/>
    </location>
</feature>
<dbReference type="SUPFAM" id="SSF103481">
    <property type="entry name" value="Multidrug resistance efflux transporter EmrE"/>
    <property type="match status" value="2"/>
</dbReference>
<keyword evidence="5 6" id="KW-0472">Membrane</keyword>